<organism evidence="1">
    <name type="scientific">marine sediment metagenome</name>
    <dbReference type="NCBI Taxonomy" id="412755"/>
    <lineage>
        <taxon>unclassified sequences</taxon>
        <taxon>metagenomes</taxon>
        <taxon>ecological metagenomes</taxon>
    </lineage>
</organism>
<feature type="non-terminal residue" evidence="1">
    <location>
        <position position="1"/>
    </location>
</feature>
<comment type="caution">
    <text evidence="1">The sequence shown here is derived from an EMBL/GenBank/DDBJ whole genome shotgun (WGS) entry which is preliminary data.</text>
</comment>
<proteinExistence type="predicted"/>
<accession>X1QQJ9</accession>
<reference evidence="1" key="1">
    <citation type="journal article" date="2014" name="Front. Microbiol.">
        <title>High frequency of phylogenetically diverse reductive dehalogenase-homologous genes in deep subseafloor sedimentary metagenomes.</title>
        <authorList>
            <person name="Kawai M."/>
            <person name="Futagami T."/>
            <person name="Toyoda A."/>
            <person name="Takaki Y."/>
            <person name="Nishi S."/>
            <person name="Hori S."/>
            <person name="Arai W."/>
            <person name="Tsubouchi T."/>
            <person name="Morono Y."/>
            <person name="Uchiyama I."/>
            <person name="Ito T."/>
            <person name="Fujiyama A."/>
            <person name="Inagaki F."/>
            <person name="Takami H."/>
        </authorList>
    </citation>
    <scope>NUCLEOTIDE SEQUENCE</scope>
    <source>
        <strain evidence="1">Expedition CK06-06</strain>
    </source>
</reference>
<sequence length="133" mass="14311">VAPPVTPIVPAPPELEPITSRLDAIISMLGNKPTFATGQKDVITAREPEQLDDWPIADGFKLTVIAKPNNTDLIYLGKNKSDCANNKRRFDGLEAGVAVSLKVKNVNAVYVDSEAQGTVTAPEGVSWIVEQSR</sequence>
<name>X1QQJ9_9ZZZZ</name>
<dbReference type="EMBL" id="BARV01035436">
    <property type="protein sequence ID" value="GAI57066.1"/>
    <property type="molecule type" value="Genomic_DNA"/>
</dbReference>
<protein>
    <submittedName>
        <fullName evidence="1">Uncharacterized protein</fullName>
    </submittedName>
</protein>
<gene>
    <name evidence="1" type="ORF">S06H3_55300</name>
</gene>
<dbReference type="AlphaFoldDB" id="X1QQJ9"/>
<evidence type="ECO:0000313" key="1">
    <source>
        <dbReference type="EMBL" id="GAI57066.1"/>
    </source>
</evidence>